<evidence type="ECO:0000256" key="1">
    <source>
        <dbReference type="SAM" id="Phobius"/>
    </source>
</evidence>
<protein>
    <submittedName>
        <fullName evidence="2">Uncharacterized protein</fullName>
    </submittedName>
</protein>
<sequence>MNELQHTQAGIAADLLGQGRLVRHCSLLVSGVALLGLIISPFTTETLPFLLVAVTILGLMQLYLAIRVDFDRALFERLARGLQPETMDSILVALHLIPGTTAPRSLTGRIAGSLRLLKLQCVVTVIQYLLIIVAVSV</sequence>
<dbReference type="AlphaFoldDB" id="W1N8W2"/>
<organism evidence="2 3">
    <name type="scientific">Halomonas huangheensis</name>
    <dbReference type="NCBI Taxonomy" id="1178482"/>
    <lineage>
        <taxon>Bacteria</taxon>
        <taxon>Pseudomonadati</taxon>
        <taxon>Pseudomonadota</taxon>
        <taxon>Gammaproteobacteria</taxon>
        <taxon>Oceanospirillales</taxon>
        <taxon>Halomonadaceae</taxon>
        <taxon>Halomonas</taxon>
    </lineage>
</organism>
<proteinExistence type="predicted"/>
<evidence type="ECO:0000313" key="2">
    <source>
        <dbReference type="EMBL" id="ERL51646.1"/>
    </source>
</evidence>
<keyword evidence="3" id="KW-1185">Reference proteome</keyword>
<comment type="caution">
    <text evidence="2">The sequence shown here is derived from an EMBL/GenBank/DDBJ whole genome shotgun (WGS) entry which is preliminary data.</text>
</comment>
<evidence type="ECO:0000313" key="3">
    <source>
        <dbReference type="Proteomes" id="UP000019113"/>
    </source>
</evidence>
<keyword evidence="1" id="KW-0812">Transmembrane</keyword>
<dbReference type="RefSeq" id="WP_021818660.1">
    <property type="nucleotide sequence ID" value="NZ_AVBC01000021.1"/>
</dbReference>
<dbReference type="PATRIC" id="fig|1178482.3.peg.1707"/>
<accession>W1N8W2</accession>
<feature type="transmembrane region" description="Helical" evidence="1">
    <location>
        <begin position="21"/>
        <end position="40"/>
    </location>
</feature>
<dbReference type="EMBL" id="AVBC01000021">
    <property type="protein sequence ID" value="ERL51646.1"/>
    <property type="molecule type" value="Genomic_DNA"/>
</dbReference>
<name>W1N8W2_9GAMM</name>
<keyword evidence="1" id="KW-0472">Membrane</keyword>
<dbReference type="KEGG" id="hhu:AR456_14395"/>
<dbReference type="OrthoDB" id="7067171at2"/>
<reference evidence="2 3" key="1">
    <citation type="submission" date="2013-08" db="EMBL/GenBank/DDBJ databases">
        <title>draft genome of Halomonas huanghegensis, strain BJGMM-B45T.</title>
        <authorList>
            <person name="Miao C."/>
            <person name="Wan Y."/>
            <person name="Jin W."/>
        </authorList>
    </citation>
    <scope>NUCLEOTIDE SEQUENCE [LARGE SCALE GENOMIC DNA]</scope>
    <source>
        <strain evidence="2 3">BJGMM-B45</strain>
    </source>
</reference>
<feature type="transmembrane region" description="Helical" evidence="1">
    <location>
        <begin position="116"/>
        <end position="135"/>
    </location>
</feature>
<keyword evidence="1" id="KW-1133">Transmembrane helix</keyword>
<feature type="transmembrane region" description="Helical" evidence="1">
    <location>
        <begin position="46"/>
        <end position="66"/>
    </location>
</feature>
<dbReference type="STRING" id="1178482.AR456_14395"/>
<dbReference type="Proteomes" id="UP000019113">
    <property type="component" value="Unassembled WGS sequence"/>
</dbReference>
<gene>
    <name evidence="2" type="ORF">BJB45_12720</name>
</gene>